<dbReference type="RefSeq" id="WP_344224677.1">
    <property type="nucleotide sequence ID" value="NZ_BAAAQA010000017.1"/>
</dbReference>
<comment type="caution">
    <text evidence="1">The sequence shown here is derived from an EMBL/GenBank/DDBJ whole genome shotgun (WGS) entry which is preliminary data.</text>
</comment>
<dbReference type="SUPFAM" id="SSF56801">
    <property type="entry name" value="Acetyl-CoA synthetase-like"/>
    <property type="match status" value="1"/>
</dbReference>
<keyword evidence="2" id="KW-1185">Reference proteome</keyword>
<dbReference type="Gene3D" id="3.40.50.12780">
    <property type="entry name" value="N-terminal domain of ligase-like"/>
    <property type="match status" value="1"/>
</dbReference>
<evidence type="ECO:0000313" key="1">
    <source>
        <dbReference type="EMBL" id="GAA2118072.1"/>
    </source>
</evidence>
<proteinExistence type="predicted"/>
<dbReference type="InterPro" id="IPR017523">
    <property type="entry name" value="Rv3268"/>
</dbReference>
<dbReference type="NCBIfam" id="TIGR03089">
    <property type="entry name" value="TIGR03089 family protein"/>
    <property type="match status" value="1"/>
</dbReference>
<gene>
    <name evidence="1" type="ORF">GCM10009824_17970</name>
</gene>
<dbReference type="InterPro" id="IPR042099">
    <property type="entry name" value="ANL_N_sf"/>
</dbReference>
<dbReference type="EMBL" id="BAAAQA010000017">
    <property type="protein sequence ID" value="GAA2118072.1"/>
    <property type="molecule type" value="Genomic_DNA"/>
</dbReference>
<sequence>MRSTPTTFAQALGQLSERPTPALIWRDGHDRVELSGRVLVNWVEKSASLLVDELDVESGQLVTISSRQHWRLVVLALAALRVGASVRFTENSADDAAVHAALEGHLKVDVPAEHVMAVAAPALAFACEQPTPDPVIDFCAEVRSFPDVYMGLEEPEDGDHALPEVGITHGELLAEAAGAASATEDSTVYLPLTGGWDDRALLTTLGVLLRGGAVLLAANAADVTPDVLAQEKAVPLLAD</sequence>
<evidence type="ECO:0008006" key="3">
    <source>
        <dbReference type="Google" id="ProtNLM"/>
    </source>
</evidence>
<name>A0ABN2XW72_9MICC</name>
<evidence type="ECO:0000313" key="2">
    <source>
        <dbReference type="Proteomes" id="UP001500166"/>
    </source>
</evidence>
<dbReference type="Proteomes" id="UP001500166">
    <property type="component" value="Unassembled WGS sequence"/>
</dbReference>
<organism evidence="1 2">
    <name type="scientific">Kocuria atrinae</name>
    <dbReference type="NCBI Taxonomy" id="592377"/>
    <lineage>
        <taxon>Bacteria</taxon>
        <taxon>Bacillati</taxon>
        <taxon>Actinomycetota</taxon>
        <taxon>Actinomycetes</taxon>
        <taxon>Micrococcales</taxon>
        <taxon>Micrococcaceae</taxon>
        <taxon>Kocuria</taxon>
    </lineage>
</organism>
<accession>A0ABN2XW72</accession>
<reference evidence="1 2" key="1">
    <citation type="journal article" date="2019" name="Int. J. Syst. Evol. Microbiol.">
        <title>The Global Catalogue of Microorganisms (GCM) 10K type strain sequencing project: providing services to taxonomists for standard genome sequencing and annotation.</title>
        <authorList>
            <consortium name="The Broad Institute Genomics Platform"/>
            <consortium name="The Broad Institute Genome Sequencing Center for Infectious Disease"/>
            <person name="Wu L."/>
            <person name="Ma J."/>
        </authorList>
    </citation>
    <scope>NUCLEOTIDE SEQUENCE [LARGE SCALE GENOMIC DNA]</scope>
    <source>
        <strain evidence="1 2">JCM 15914</strain>
    </source>
</reference>
<protein>
    <recommendedName>
        <fullName evidence="3">TIGR03089 family protein</fullName>
    </recommendedName>
</protein>